<sequence>MNGWESCSVDGVINKGSLDAMLLKRETDTNETSWKKFSPDSIDDLSDAKSVAAASTDFGT</sequence>
<dbReference type="Proteomes" id="UP001163321">
    <property type="component" value="Chromosome 4"/>
</dbReference>
<proteinExistence type="predicted"/>
<name>A0ACC0W468_9STRA</name>
<gene>
    <name evidence="1" type="ORF">PsorP6_005229</name>
</gene>
<keyword evidence="2" id="KW-1185">Reference proteome</keyword>
<evidence type="ECO:0000313" key="2">
    <source>
        <dbReference type="Proteomes" id="UP001163321"/>
    </source>
</evidence>
<protein>
    <submittedName>
        <fullName evidence="1">Uncharacterized protein</fullName>
    </submittedName>
</protein>
<organism evidence="1 2">
    <name type="scientific">Peronosclerospora sorghi</name>
    <dbReference type="NCBI Taxonomy" id="230839"/>
    <lineage>
        <taxon>Eukaryota</taxon>
        <taxon>Sar</taxon>
        <taxon>Stramenopiles</taxon>
        <taxon>Oomycota</taxon>
        <taxon>Peronosporomycetes</taxon>
        <taxon>Peronosporales</taxon>
        <taxon>Peronosporaceae</taxon>
        <taxon>Peronosclerospora</taxon>
    </lineage>
</organism>
<dbReference type="EMBL" id="CM047583">
    <property type="protein sequence ID" value="KAI9912738.1"/>
    <property type="molecule type" value="Genomic_DNA"/>
</dbReference>
<comment type="caution">
    <text evidence="1">The sequence shown here is derived from an EMBL/GenBank/DDBJ whole genome shotgun (WGS) entry which is preliminary data.</text>
</comment>
<evidence type="ECO:0000313" key="1">
    <source>
        <dbReference type="EMBL" id="KAI9912738.1"/>
    </source>
</evidence>
<accession>A0ACC0W468</accession>
<reference evidence="1 2" key="1">
    <citation type="journal article" date="2022" name="bioRxiv">
        <title>The genome of the oomycete Peronosclerospora sorghi, a cosmopolitan pathogen of maize and sorghum, is inflated with dispersed pseudogenes.</title>
        <authorList>
            <person name="Fletcher K."/>
            <person name="Martin F."/>
            <person name="Isakeit T."/>
            <person name="Cavanaugh K."/>
            <person name="Magill C."/>
            <person name="Michelmore R."/>
        </authorList>
    </citation>
    <scope>NUCLEOTIDE SEQUENCE [LARGE SCALE GENOMIC DNA]</scope>
    <source>
        <strain evidence="1">P6</strain>
    </source>
</reference>